<evidence type="ECO:0008006" key="3">
    <source>
        <dbReference type="Google" id="ProtNLM"/>
    </source>
</evidence>
<gene>
    <name evidence="1" type="ORF">C7455_102391</name>
</gene>
<sequence length="297" mass="33316">MTDTHIFFVADGARLDWQSWLLAASLAQAHAGQPGVHLYAYAGADWLPQIGPVTRAIYSETGVELRPLPQAPEWAKPYPHGNKIVAATDRRGDGRGIFLDTDMICLKPLTALAALPDTHVAAAPEGRPTWGPDDRWQRAYDHFRLPLPEARVRLLRGKRPEHLPYFNAGLIAMPEEVGPDGKRFANHWLETALDFDHRCAIAQKRPWLDQITLPLTMARFGYTAHVLDETWNHSLSHRGDSIVDTPDVHILHYHRCMFLEAAPQWPGILSRFFDLVPKAHHAAARDGLRELGLTVGL</sequence>
<dbReference type="Proteomes" id="UP000245708">
    <property type="component" value="Unassembled WGS sequence"/>
</dbReference>
<dbReference type="InterPro" id="IPR029044">
    <property type="entry name" value="Nucleotide-diphossugar_trans"/>
</dbReference>
<evidence type="ECO:0000313" key="2">
    <source>
        <dbReference type="Proteomes" id="UP000245708"/>
    </source>
</evidence>
<reference evidence="1 2" key="1">
    <citation type="submission" date="2018-05" db="EMBL/GenBank/DDBJ databases">
        <title>Genomic Encyclopedia of Type Strains, Phase IV (KMG-IV): sequencing the most valuable type-strain genomes for metagenomic binning, comparative biology and taxonomic classification.</title>
        <authorList>
            <person name="Goeker M."/>
        </authorList>
    </citation>
    <scope>NUCLEOTIDE SEQUENCE [LARGE SCALE GENOMIC DNA]</scope>
    <source>
        <strain evidence="1 2">DSM 16097</strain>
    </source>
</reference>
<comment type="caution">
    <text evidence="1">The sequence shown here is derived from an EMBL/GenBank/DDBJ whole genome shotgun (WGS) entry which is preliminary data.</text>
</comment>
<dbReference type="Gene3D" id="3.90.550.10">
    <property type="entry name" value="Spore Coat Polysaccharide Biosynthesis Protein SpsA, Chain A"/>
    <property type="match status" value="1"/>
</dbReference>
<name>A0A316GN69_9RHOB</name>
<dbReference type="SUPFAM" id="SSF53448">
    <property type="entry name" value="Nucleotide-diphospho-sugar transferases"/>
    <property type="match status" value="1"/>
</dbReference>
<evidence type="ECO:0000313" key="1">
    <source>
        <dbReference type="EMBL" id="PWK61699.1"/>
    </source>
</evidence>
<organism evidence="1 2">
    <name type="scientific">Roseicyclus mahoneyensis</name>
    <dbReference type="NCBI Taxonomy" id="164332"/>
    <lineage>
        <taxon>Bacteria</taxon>
        <taxon>Pseudomonadati</taxon>
        <taxon>Pseudomonadota</taxon>
        <taxon>Alphaproteobacteria</taxon>
        <taxon>Rhodobacterales</taxon>
        <taxon>Roseobacteraceae</taxon>
        <taxon>Roseicyclus</taxon>
    </lineage>
</organism>
<dbReference type="AlphaFoldDB" id="A0A316GN69"/>
<accession>A0A316GN69</accession>
<dbReference type="EMBL" id="QGGW01000002">
    <property type="protein sequence ID" value="PWK61699.1"/>
    <property type="molecule type" value="Genomic_DNA"/>
</dbReference>
<proteinExistence type="predicted"/>
<keyword evidence="2" id="KW-1185">Reference proteome</keyword>
<dbReference type="OrthoDB" id="7648032at2"/>
<protein>
    <recommendedName>
        <fullName evidence="3">Glycosyl transferase family 8</fullName>
    </recommendedName>
</protein>
<dbReference type="RefSeq" id="WP_109666763.1">
    <property type="nucleotide sequence ID" value="NZ_QGGW01000002.1"/>
</dbReference>